<evidence type="ECO:0000313" key="2">
    <source>
        <dbReference type="EMBL" id="OGZ35299.1"/>
    </source>
</evidence>
<sequence>MKTFILFFIKLYQKTISSDHGFLPIFRVLGQCRYYPTCSQYIYEAVEKYGAFKGFWLGIKRIFRCHPFHSGGYDPLK</sequence>
<dbReference type="Proteomes" id="UP000176974">
    <property type="component" value="Unassembled WGS sequence"/>
</dbReference>
<comment type="caution">
    <text evidence="2">The sequence shown here is derived from an EMBL/GenBank/DDBJ whole genome shotgun (WGS) entry which is preliminary data.</text>
</comment>
<dbReference type="PANTHER" id="PTHR33383:SF1">
    <property type="entry name" value="MEMBRANE PROTEIN INSERTION EFFICIENCY FACTOR-RELATED"/>
    <property type="match status" value="1"/>
</dbReference>
<dbReference type="EMBL" id="MHMY01000012">
    <property type="protein sequence ID" value="OGZ35299.1"/>
    <property type="molecule type" value="Genomic_DNA"/>
</dbReference>
<dbReference type="InterPro" id="IPR002696">
    <property type="entry name" value="Membr_insert_effic_factor_YidD"/>
</dbReference>
<dbReference type="Pfam" id="PF01809">
    <property type="entry name" value="YidD"/>
    <property type="match status" value="1"/>
</dbReference>
<accession>A0A1G2FB58</accession>
<protein>
    <recommendedName>
        <fullName evidence="1">Putative membrane protein insertion efficiency factor</fullName>
    </recommendedName>
</protein>
<dbReference type="NCBIfam" id="TIGR00278">
    <property type="entry name" value="membrane protein insertion efficiency factor YidD"/>
    <property type="match status" value="1"/>
</dbReference>
<name>A0A1G2FB58_9BACT</name>
<comment type="similarity">
    <text evidence="1">Belongs to the UPF0161 family.</text>
</comment>
<dbReference type="PANTHER" id="PTHR33383">
    <property type="entry name" value="MEMBRANE PROTEIN INSERTION EFFICIENCY FACTOR-RELATED"/>
    <property type="match status" value="1"/>
</dbReference>
<reference evidence="2 3" key="1">
    <citation type="journal article" date="2016" name="Nat. Commun.">
        <title>Thousands of microbial genomes shed light on interconnected biogeochemical processes in an aquifer system.</title>
        <authorList>
            <person name="Anantharaman K."/>
            <person name="Brown C.T."/>
            <person name="Hug L.A."/>
            <person name="Sharon I."/>
            <person name="Castelle C.J."/>
            <person name="Probst A.J."/>
            <person name="Thomas B.C."/>
            <person name="Singh A."/>
            <person name="Wilkins M.J."/>
            <person name="Karaoz U."/>
            <person name="Brodie E.L."/>
            <person name="Williams K.H."/>
            <person name="Hubbard S.S."/>
            <person name="Banfield J.F."/>
        </authorList>
    </citation>
    <scope>NUCLEOTIDE SEQUENCE [LARGE SCALE GENOMIC DNA]</scope>
</reference>
<evidence type="ECO:0000256" key="1">
    <source>
        <dbReference type="HAMAP-Rule" id="MF_00386"/>
    </source>
</evidence>
<dbReference type="SMART" id="SM01234">
    <property type="entry name" value="Haemolytic"/>
    <property type="match status" value="1"/>
</dbReference>
<dbReference type="GO" id="GO:0005886">
    <property type="term" value="C:plasma membrane"/>
    <property type="evidence" value="ECO:0007669"/>
    <property type="project" value="UniProtKB-SubCell"/>
</dbReference>
<comment type="subcellular location">
    <subcellularLocation>
        <location evidence="1">Cell membrane</location>
        <topology evidence="1">Peripheral membrane protein</topology>
        <orientation evidence="1">Cytoplasmic side</orientation>
    </subcellularLocation>
</comment>
<comment type="function">
    <text evidence="1">Could be involved in insertion of integral membrane proteins into the membrane.</text>
</comment>
<dbReference type="HAMAP" id="MF_00386">
    <property type="entry name" value="UPF0161_YidD"/>
    <property type="match status" value="1"/>
</dbReference>
<keyword evidence="1" id="KW-0472">Membrane</keyword>
<keyword evidence="1" id="KW-1003">Cell membrane</keyword>
<organism evidence="2 3">
    <name type="scientific">Candidatus Portnoybacteria bacterium RIFCSPHIGHO2_01_FULL_40_12b</name>
    <dbReference type="NCBI Taxonomy" id="1801994"/>
    <lineage>
        <taxon>Bacteria</taxon>
        <taxon>Candidatus Portnoyibacteriota</taxon>
    </lineage>
</organism>
<proteinExistence type="inferred from homology"/>
<gene>
    <name evidence="2" type="ORF">A2815_02295</name>
</gene>
<evidence type="ECO:0000313" key="3">
    <source>
        <dbReference type="Proteomes" id="UP000176974"/>
    </source>
</evidence>
<dbReference type="AlphaFoldDB" id="A0A1G2FB58"/>